<name>A0A1E3Q618_LIPST</name>
<organism evidence="7 8">
    <name type="scientific">Lipomyces starkeyi NRRL Y-11557</name>
    <dbReference type="NCBI Taxonomy" id="675824"/>
    <lineage>
        <taxon>Eukaryota</taxon>
        <taxon>Fungi</taxon>
        <taxon>Dikarya</taxon>
        <taxon>Ascomycota</taxon>
        <taxon>Saccharomycotina</taxon>
        <taxon>Lipomycetes</taxon>
        <taxon>Lipomycetales</taxon>
        <taxon>Lipomycetaceae</taxon>
        <taxon>Lipomyces</taxon>
    </lineage>
</organism>
<dbReference type="CDD" id="cd16650">
    <property type="entry name" value="SP-RING_PIAS-like"/>
    <property type="match status" value="1"/>
</dbReference>
<dbReference type="SUPFAM" id="SSF57850">
    <property type="entry name" value="RING/U-box"/>
    <property type="match status" value="1"/>
</dbReference>
<keyword evidence="3" id="KW-0862">Zinc</keyword>
<keyword evidence="1" id="KW-0479">Metal-binding</keyword>
<feature type="region of interest" description="Disordered" evidence="5">
    <location>
        <begin position="699"/>
        <end position="720"/>
    </location>
</feature>
<dbReference type="STRING" id="675824.A0A1E3Q618"/>
<dbReference type="EMBL" id="KV454294">
    <property type="protein sequence ID" value="ODQ73050.1"/>
    <property type="molecule type" value="Genomic_DNA"/>
</dbReference>
<dbReference type="PANTHER" id="PTHR10782:SF4">
    <property type="entry name" value="TONALLI, ISOFORM E"/>
    <property type="match status" value="1"/>
</dbReference>
<dbReference type="GO" id="GO:0016925">
    <property type="term" value="P:protein sumoylation"/>
    <property type="evidence" value="ECO:0007669"/>
    <property type="project" value="TreeGrafter"/>
</dbReference>
<feature type="compositionally biased region" description="Polar residues" evidence="5">
    <location>
        <begin position="216"/>
        <end position="240"/>
    </location>
</feature>
<evidence type="ECO:0000259" key="6">
    <source>
        <dbReference type="PROSITE" id="PS51044"/>
    </source>
</evidence>
<dbReference type="PROSITE" id="PS51044">
    <property type="entry name" value="ZF_SP_RING"/>
    <property type="match status" value="1"/>
</dbReference>
<reference evidence="7 8" key="1">
    <citation type="journal article" date="2016" name="Proc. Natl. Acad. Sci. U.S.A.">
        <title>Comparative genomics of biotechnologically important yeasts.</title>
        <authorList>
            <person name="Riley R."/>
            <person name="Haridas S."/>
            <person name="Wolfe K.H."/>
            <person name="Lopes M.R."/>
            <person name="Hittinger C.T."/>
            <person name="Goeker M."/>
            <person name="Salamov A.A."/>
            <person name="Wisecaver J.H."/>
            <person name="Long T.M."/>
            <person name="Calvey C.H."/>
            <person name="Aerts A.L."/>
            <person name="Barry K.W."/>
            <person name="Choi C."/>
            <person name="Clum A."/>
            <person name="Coughlan A.Y."/>
            <person name="Deshpande S."/>
            <person name="Douglass A.P."/>
            <person name="Hanson S.J."/>
            <person name="Klenk H.-P."/>
            <person name="LaButti K.M."/>
            <person name="Lapidus A."/>
            <person name="Lindquist E.A."/>
            <person name="Lipzen A.M."/>
            <person name="Meier-Kolthoff J.P."/>
            <person name="Ohm R.A."/>
            <person name="Otillar R.P."/>
            <person name="Pangilinan J.L."/>
            <person name="Peng Y."/>
            <person name="Rokas A."/>
            <person name="Rosa C.A."/>
            <person name="Scheuner C."/>
            <person name="Sibirny A.A."/>
            <person name="Slot J.C."/>
            <person name="Stielow J.B."/>
            <person name="Sun H."/>
            <person name="Kurtzman C.P."/>
            <person name="Blackwell M."/>
            <person name="Grigoriev I.V."/>
            <person name="Jeffries T.W."/>
        </authorList>
    </citation>
    <scope>NUCLEOTIDE SEQUENCE [LARGE SCALE GENOMIC DNA]</scope>
    <source>
        <strain evidence="7 8">NRRL Y-11557</strain>
    </source>
</reference>
<accession>A0A1E3Q618</accession>
<feature type="region of interest" description="Disordered" evidence="5">
    <location>
        <begin position="38"/>
        <end position="60"/>
    </location>
</feature>
<feature type="region of interest" description="Disordered" evidence="5">
    <location>
        <begin position="206"/>
        <end position="244"/>
    </location>
</feature>
<dbReference type="GO" id="GO:0061665">
    <property type="term" value="F:SUMO ligase activity"/>
    <property type="evidence" value="ECO:0007669"/>
    <property type="project" value="TreeGrafter"/>
</dbReference>
<dbReference type="GO" id="GO:0008270">
    <property type="term" value="F:zinc ion binding"/>
    <property type="evidence" value="ECO:0007669"/>
    <property type="project" value="UniProtKB-KW"/>
</dbReference>
<evidence type="ECO:0000256" key="5">
    <source>
        <dbReference type="SAM" id="MobiDB-lite"/>
    </source>
</evidence>
<evidence type="ECO:0000256" key="4">
    <source>
        <dbReference type="PROSITE-ProRule" id="PRU00452"/>
    </source>
</evidence>
<gene>
    <name evidence="7" type="ORF">LIPSTDRAFT_27601</name>
</gene>
<dbReference type="AlphaFoldDB" id="A0A1E3Q618"/>
<evidence type="ECO:0000313" key="7">
    <source>
        <dbReference type="EMBL" id="ODQ73050.1"/>
    </source>
</evidence>
<dbReference type="Gene3D" id="3.30.40.10">
    <property type="entry name" value="Zinc/RING finger domain, C3HC4 (zinc finger)"/>
    <property type="match status" value="1"/>
</dbReference>
<protein>
    <recommendedName>
        <fullName evidence="6">SP-RING-type domain-containing protein</fullName>
    </recommendedName>
</protein>
<sequence>MDGKRSFEGNKTSPHTGASKRAATYTTNPYAAVYQQVNSNGTPNCASSSPSQVRPTSVSTLSLPPATLTVTTATPEKSFRVPDQYPSTFAFPLVRSIFGYDETTIDVLTWLQDSLLRVGFHKQDLNEVEKRVWRQIQGFVMTKNFEALDYSRDLWVAIEKPDESPITAGIREPVFAVVKGFFKWKPWLDGQATLARVEAYNQIVHSQTQDERSRPDQTPQIATSALPQGPTRTSRQTEQVQPILPNQHVAPTVLGLDQNRTDSLIHQDARLLESNGIAQRVAENANEVEGAHTARQFMEVQHRPDFAKVASHQWTKKPQQHLQNQIFPINRSYVLASQHPNRQQQQQHQQIAEQFPQAVIGTGFPDQSTSIPEPVMRAIPPPSQTSTAQMSLAQAAYLQQLQHQSHQSSFMGSNVVQVNAHEMSTKVLSSQSPSQSKTTQRERSNFYIYPAIKYISPSSLSRQNLQMVVKFAVSPQQYAHCLRTTEYVHGKIMINLRGYLGDNDQTVCWTDMGVTINDKSFVVKHGNDRPVNLSGLVRPGYNTLRVVMKRWPDRFHDKTYTVAVEVCPIVTREEVIDMIKSKHIEVDDAKEQILKTIRPQPTDANDDDSDDIQCLTSSYKLTLTCPLSKKRMKLPVRSVQCQHATCFDLYNYLEHSRASWKCPICLGASTPPVLAVDDLVKWMIEHTEENVQTITIHPNEQWSPDIPPESPERADIVDDD</sequence>
<keyword evidence="2 4" id="KW-0863">Zinc-finger</keyword>
<evidence type="ECO:0000256" key="1">
    <source>
        <dbReference type="ARBA" id="ARBA00022723"/>
    </source>
</evidence>
<dbReference type="InterPro" id="IPR004181">
    <property type="entry name" value="Znf_MIZ"/>
</dbReference>
<feature type="compositionally biased region" description="Polar residues" evidence="5">
    <location>
        <begin position="38"/>
        <end position="54"/>
    </location>
</feature>
<dbReference type="Proteomes" id="UP000094385">
    <property type="component" value="Unassembled WGS sequence"/>
</dbReference>
<dbReference type="GO" id="GO:0000785">
    <property type="term" value="C:chromatin"/>
    <property type="evidence" value="ECO:0007669"/>
    <property type="project" value="TreeGrafter"/>
</dbReference>
<dbReference type="Pfam" id="PF02891">
    <property type="entry name" value="zf-MIZ"/>
    <property type="match status" value="1"/>
</dbReference>
<feature type="compositionally biased region" description="Basic and acidic residues" evidence="5">
    <location>
        <begin position="710"/>
        <end position="720"/>
    </location>
</feature>
<evidence type="ECO:0000256" key="3">
    <source>
        <dbReference type="ARBA" id="ARBA00022833"/>
    </source>
</evidence>
<feature type="region of interest" description="Disordered" evidence="5">
    <location>
        <begin position="1"/>
        <end position="23"/>
    </location>
</feature>
<evidence type="ECO:0000313" key="8">
    <source>
        <dbReference type="Proteomes" id="UP000094385"/>
    </source>
</evidence>
<keyword evidence="8" id="KW-1185">Reference proteome</keyword>
<dbReference type="OrthoDB" id="28127at2759"/>
<feature type="domain" description="SP-RING-type" evidence="6">
    <location>
        <begin position="608"/>
        <end position="693"/>
    </location>
</feature>
<proteinExistence type="predicted"/>
<dbReference type="InterPro" id="IPR013083">
    <property type="entry name" value="Znf_RING/FYVE/PHD"/>
</dbReference>
<evidence type="ECO:0000256" key="2">
    <source>
        <dbReference type="ARBA" id="ARBA00022771"/>
    </source>
</evidence>
<dbReference type="PANTHER" id="PTHR10782">
    <property type="entry name" value="ZINC FINGER MIZ DOMAIN-CONTAINING PROTEIN"/>
    <property type="match status" value="1"/>
</dbReference>